<feature type="compositionally biased region" description="Pro residues" evidence="1">
    <location>
        <begin position="119"/>
        <end position="136"/>
    </location>
</feature>
<feature type="region of interest" description="Disordered" evidence="1">
    <location>
        <begin position="106"/>
        <end position="251"/>
    </location>
</feature>
<evidence type="ECO:0000313" key="2">
    <source>
        <dbReference type="EMBL" id="KAA0193179.1"/>
    </source>
</evidence>
<feature type="compositionally biased region" description="Pro residues" evidence="1">
    <location>
        <begin position="29"/>
        <end position="38"/>
    </location>
</feature>
<feature type="compositionally biased region" description="Low complexity" evidence="1">
    <location>
        <begin position="429"/>
        <end position="438"/>
    </location>
</feature>
<feature type="region of interest" description="Disordered" evidence="1">
    <location>
        <begin position="429"/>
        <end position="453"/>
    </location>
</feature>
<comment type="caution">
    <text evidence="2">The sequence shown here is derived from an EMBL/GenBank/DDBJ whole genome shotgun (WGS) entry which is preliminary data.</text>
</comment>
<organism evidence="2 3">
    <name type="scientific">Fasciolopsis buskii</name>
    <dbReference type="NCBI Taxonomy" id="27845"/>
    <lineage>
        <taxon>Eukaryota</taxon>
        <taxon>Metazoa</taxon>
        <taxon>Spiralia</taxon>
        <taxon>Lophotrochozoa</taxon>
        <taxon>Platyhelminthes</taxon>
        <taxon>Trematoda</taxon>
        <taxon>Digenea</taxon>
        <taxon>Plagiorchiida</taxon>
        <taxon>Echinostomata</taxon>
        <taxon>Echinostomatoidea</taxon>
        <taxon>Fasciolidae</taxon>
        <taxon>Fasciolopsis</taxon>
    </lineage>
</organism>
<sequence length="486" mass="51736">STALPTAISGLSKHLSSVIGTDADVQPDWFPPAPPPPLQINRDNDRLTSGSPGPRYQQHCRPGEESLHGFGAAHVSVHLNPSNPGADHPLSAPTTCAISNVLTSNPLLSPRADRTMSSPTPPPLPPPPPPPSPPAVPRRDPKTMLHQPQRKQAANSGTGTDSELCRPNVISSTPESPKQIDMDDISNPVIDRKRSFDSTVNDSRTVTGSERSADQVTNPPVPAGSSATDAGSQPTTCTQVSRPIPLKSNPTVTDGVVDYQRHHDSPICTTATAILDGRSVVPWKPTSQDLIPTADTDSSVQAAVAAALSQSVAFSDDSPQWVPPKHTANSIVLASTSEYVGTVPVDERPTEVPANPRRVAATRPTYLTTSPGTGSDPRQISERVKQQSNRRLMSESSVSHSRRDPGRRNRTTSDMDALHLLAEMGHPGLGQQQQQPQLFDGSGSSEPAGINNISPTEADWWRAQQRSGLALYGKPSFIPSPRLTDG</sequence>
<feature type="compositionally biased region" description="Polar residues" evidence="1">
    <location>
        <begin position="197"/>
        <end position="218"/>
    </location>
</feature>
<feature type="compositionally biased region" description="Polar residues" evidence="1">
    <location>
        <begin position="225"/>
        <end position="241"/>
    </location>
</feature>
<dbReference type="Proteomes" id="UP000728185">
    <property type="component" value="Unassembled WGS sequence"/>
</dbReference>
<dbReference type="OrthoDB" id="10634045at2759"/>
<accession>A0A8E0RUJ2</accession>
<feature type="compositionally biased region" description="Basic and acidic residues" evidence="1">
    <location>
        <begin position="401"/>
        <end position="411"/>
    </location>
</feature>
<name>A0A8E0RUJ2_9TREM</name>
<proteinExistence type="predicted"/>
<evidence type="ECO:0000313" key="3">
    <source>
        <dbReference type="Proteomes" id="UP000728185"/>
    </source>
</evidence>
<protein>
    <submittedName>
        <fullName evidence="2">Uncharacterized protein</fullName>
    </submittedName>
</protein>
<gene>
    <name evidence="2" type="ORF">FBUS_11201</name>
</gene>
<dbReference type="AlphaFoldDB" id="A0A8E0RUJ2"/>
<feature type="non-terminal residue" evidence="2">
    <location>
        <position position="486"/>
    </location>
</feature>
<feature type="compositionally biased region" description="Polar residues" evidence="1">
    <location>
        <begin position="365"/>
        <end position="378"/>
    </location>
</feature>
<reference evidence="2" key="1">
    <citation type="submission" date="2019-05" db="EMBL/GenBank/DDBJ databases">
        <title>Annotation for the trematode Fasciolopsis buski.</title>
        <authorList>
            <person name="Choi Y.-J."/>
        </authorList>
    </citation>
    <scope>NUCLEOTIDE SEQUENCE</scope>
    <source>
        <strain evidence="2">HT</strain>
        <tissue evidence="2">Whole worm</tissue>
    </source>
</reference>
<feature type="region of interest" description="Disordered" evidence="1">
    <location>
        <begin position="342"/>
        <end position="411"/>
    </location>
</feature>
<evidence type="ECO:0000256" key="1">
    <source>
        <dbReference type="SAM" id="MobiDB-lite"/>
    </source>
</evidence>
<feature type="compositionally biased region" description="Polar residues" evidence="1">
    <location>
        <begin position="150"/>
        <end position="161"/>
    </location>
</feature>
<feature type="region of interest" description="Disordered" evidence="1">
    <location>
        <begin position="22"/>
        <end position="66"/>
    </location>
</feature>
<dbReference type="EMBL" id="LUCM01005205">
    <property type="protein sequence ID" value="KAA0193179.1"/>
    <property type="molecule type" value="Genomic_DNA"/>
</dbReference>
<keyword evidence="3" id="KW-1185">Reference proteome</keyword>
<feature type="compositionally biased region" description="Polar residues" evidence="1">
    <location>
        <begin position="386"/>
        <end position="399"/>
    </location>
</feature>